<feature type="compositionally biased region" description="Basic and acidic residues" evidence="2">
    <location>
        <begin position="86"/>
        <end position="101"/>
    </location>
</feature>
<reference evidence="3 4" key="1">
    <citation type="submission" date="2020-04" db="EMBL/GenBank/DDBJ databases">
        <authorList>
            <person name="Laetsch R D."/>
            <person name="Stevens L."/>
            <person name="Kumar S."/>
            <person name="Blaxter L. M."/>
        </authorList>
    </citation>
    <scope>NUCLEOTIDE SEQUENCE [LARGE SCALE GENOMIC DNA]</scope>
</reference>
<keyword evidence="1" id="KW-0175">Coiled coil</keyword>
<evidence type="ECO:0000313" key="3">
    <source>
        <dbReference type="EMBL" id="CAB3404347.1"/>
    </source>
</evidence>
<dbReference type="EMBL" id="CADEPM010000004">
    <property type="protein sequence ID" value="CAB3404347.1"/>
    <property type="molecule type" value="Genomic_DNA"/>
</dbReference>
<accession>A0A8S1ESU8</accession>
<dbReference type="AlphaFoldDB" id="A0A8S1ESU8"/>
<evidence type="ECO:0000256" key="2">
    <source>
        <dbReference type="SAM" id="MobiDB-lite"/>
    </source>
</evidence>
<comment type="caution">
    <text evidence="3">The sequence shown here is derived from an EMBL/GenBank/DDBJ whole genome shotgun (WGS) entry which is preliminary data.</text>
</comment>
<keyword evidence="4" id="KW-1185">Reference proteome</keyword>
<feature type="coiled-coil region" evidence="1">
    <location>
        <begin position="52"/>
        <end position="79"/>
    </location>
</feature>
<dbReference type="Proteomes" id="UP000494206">
    <property type="component" value="Unassembled WGS sequence"/>
</dbReference>
<organism evidence="3 4">
    <name type="scientific">Caenorhabditis bovis</name>
    <dbReference type="NCBI Taxonomy" id="2654633"/>
    <lineage>
        <taxon>Eukaryota</taxon>
        <taxon>Metazoa</taxon>
        <taxon>Ecdysozoa</taxon>
        <taxon>Nematoda</taxon>
        <taxon>Chromadorea</taxon>
        <taxon>Rhabditida</taxon>
        <taxon>Rhabditina</taxon>
        <taxon>Rhabditomorpha</taxon>
        <taxon>Rhabditoidea</taxon>
        <taxon>Rhabditidae</taxon>
        <taxon>Peloderinae</taxon>
        <taxon>Caenorhabditis</taxon>
    </lineage>
</organism>
<dbReference type="OrthoDB" id="10567112at2759"/>
<feature type="region of interest" description="Disordered" evidence="2">
    <location>
        <begin position="84"/>
        <end position="103"/>
    </location>
</feature>
<protein>
    <submittedName>
        <fullName evidence="3">Uncharacterized protein</fullName>
    </submittedName>
</protein>
<name>A0A8S1ESU8_9PELO</name>
<sequence length="138" mass="15652">MEQSNYFSGMLRTIAVTAATVDEQIKPDQTNEAAFISEKKVRISPMVLRDQCAEYNKKSINLEQTIQIIKERLQKVQSQNVLVDGHVSEPSKSKEEPKNEIKSTTSIFSPISIKDSTTIKEILTANGQVRRSRKRRVT</sequence>
<evidence type="ECO:0000313" key="4">
    <source>
        <dbReference type="Proteomes" id="UP000494206"/>
    </source>
</evidence>
<gene>
    <name evidence="3" type="ORF">CBOVIS_LOCUS6698</name>
</gene>
<evidence type="ECO:0000256" key="1">
    <source>
        <dbReference type="SAM" id="Coils"/>
    </source>
</evidence>
<proteinExistence type="predicted"/>